<dbReference type="SMART" id="SM00233">
    <property type="entry name" value="PH"/>
    <property type="match status" value="2"/>
</dbReference>
<evidence type="ECO:0000313" key="5">
    <source>
        <dbReference type="EMBL" id="GBG27547.1"/>
    </source>
</evidence>
<comment type="caution">
    <text evidence="5">The sequence shown here is derived from an EMBL/GenBank/DDBJ whole genome shotgun (WGS) entry which is preliminary data.</text>
</comment>
<dbReference type="SMART" id="SM00408">
    <property type="entry name" value="IGc2"/>
    <property type="match status" value="11"/>
</dbReference>
<feature type="transmembrane region" description="Helical" evidence="3">
    <location>
        <begin position="2644"/>
        <end position="2667"/>
    </location>
</feature>
<dbReference type="PROSITE" id="PS50835">
    <property type="entry name" value="IG_LIKE"/>
    <property type="match status" value="11"/>
</dbReference>
<dbReference type="CDD" id="cd00096">
    <property type="entry name" value="Ig"/>
    <property type="match status" value="5"/>
</dbReference>
<feature type="domain" description="Ig-like" evidence="4">
    <location>
        <begin position="765"/>
        <end position="862"/>
    </location>
</feature>
<dbReference type="InterPro" id="IPR022409">
    <property type="entry name" value="PKD/Chitinase_dom"/>
</dbReference>
<dbReference type="InParanoid" id="A0A2R5G923"/>
<dbReference type="InterPro" id="IPR036179">
    <property type="entry name" value="Ig-like_dom_sf"/>
</dbReference>
<dbReference type="Gene3D" id="2.60.40.10">
    <property type="entry name" value="Immunoglobulins"/>
    <property type="match status" value="14"/>
</dbReference>
<feature type="domain" description="Ig-like" evidence="4">
    <location>
        <begin position="1234"/>
        <end position="1328"/>
    </location>
</feature>
<dbReference type="GO" id="GO:0098632">
    <property type="term" value="F:cell-cell adhesion mediator activity"/>
    <property type="evidence" value="ECO:0007669"/>
    <property type="project" value="TreeGrafter"/>
</dbReference>
<feature type="domain" description="Ig-like" evidence="4">
    <location>
        <begin position="1146"/>
        <end position="1223"/>
    </location>
</feature>
<dbReference type="PANTHER" id="PTHR10075:SF100">
    <property type="entry name" value="FASCICLIN-2"/>
    <property type="match status" value="1"/>
</dbReference>
<dbReference type="OrthoDB" id="6512291at2759"/>
<dbReference type="InterPro" id="IPR013098">
    <property type="entry name" value="Ig_I-set"/>
</dbReference>
<feature type="domain" description="Ig-like" evidence="4">
    <location>
        <begin position="680"/>
        <end position="761"/>
    </location>
</feature>
<feature type="domain" description="Ig-like" evidence="4">
    <location>
        <begin position="1046"/>
        <end position="1135"/>
    </location>
</feature>
<feature type="compositionally biased region" description="Basic and acidic residues" evidence="2">
    <location>
        <begin position="3071"/>
        <end position="3083"/>
    </location>
</feature>
<protein>
    <submittedName>
        <fullName evidence="5">Neural cell adhesion molecule 1</fullName>
    </submittedName>
</protein>
<dbReference type="CDD" id="cd00146">
    <property type="entry name" value="PKD"/>
    <property type="match status" value="1"/>
</dbReference>
<dbReference type="InterPro" id="IPR003599">
    <property type="entry name" value="Ig_sub"/>
</dbReference>
<feature type="region of interest" description="Disordered" evidence="2">
    <location>
        <begin position="3058"/>
        <end position="3098"/>
    </location>
</feature>
<feature type="region of interest" description="Disordered" evidence="2">
    <location>
        <begin position="3138"/>
        <end position="3212"/>
    </location>
</feature>
<evidence type="ECO:0000256" key="3">
    <source>
        <dbReference type="SAM" id="Phobius"/>
    </source>
</evidence>
<keyword evidence="3" id="KW-1133">Transmembrane helix</keyword>
<sequence length="3229" mass="345580">MTETADADRRRPTKASLLAYLLTFSAVPALQKEGARVLAGTSQRCDDETYEGDLFAQRVLQRPTNRLLVKTEGSATSNVAEIQELQLWSHQVIDVTVSGAQLTGGTFALEFCTFDVQLPGTVDLAPIPGDGSDDLILVTVDDDEDVATSWENFGVYSGYPIRISTDETTETQDRAVYRIYYTECDNCDGDVMQLDRDYQGTTIRRGGGAVWGCSWDLPQTQLSYAAGTSAMEAAFENALGSGAVESVTRTAIDENLGQGFIYRVTLAKGVVGVHARVDSSNLRGESISVNATEVVRGAEEDATFASETERTDLEGSYTLGFDGEDTTSLAVTSSALQVKNALADLPGIGPNVAVTKGSDGWTWQVTFNDEAGDIADLATTILSDSTPGLTLKVETVRVGLATLDGEFELVLASTNASITVSATETDTNMRSLLRSGLGLSDVSVKRTGPSESNGFEWEIGLTGDCPDEFDPDDDELYITPTCDVEVMPGPRTASLLLGNDATLTVTNLVAVDLAGTWGGESVSWREVSRTPTSLPASTTSNGHYYLPVESNQRGRYAFEAVSSSDSSTVVGTELVFVDAASPNASVGEALAVSYPTDWIEITGNASSARFGSSIASYAWTLKSKPASASASAGQIRYPTAKTTTVSNLNVPGTFQYQLRVTDSLGLTSCALKSVNVLFAPSIDQPLQGQDIVPGNDLVLNCTASGSTPLSYTWNFKDVTLDVPSTTSVLVLPEVTETDQGNYSCSVTNEVSTIQSNSVWVNVYNPVEIVSSPSPTVAAPGSSATLSCAATATFPVNVTWQRRDFGDTTWSTYSTQRGISGTEDVASSFTLTLTQTSEDNEGEYRCVVANIVGNASSASAMLDILDLPSNVSLTVEPESVLVDGIDEDGKGSFRLSCSALGQNLSFAFARSGAIIANQVDSLYVSNVTAAKDAGEYTCVVTNGAGSVSSEGLEIVVNTPPIIVEQPTSLVVQPGDNVTLDVQATGARPLEYLWKKDGQFIREERSALRNLTFTSVAESDQGSYSVVVYNHLGHAESVSVTLDVDDPPQIVSPLGETTVRVDPGETAQLRCVANGTGTLSFMWYEVLNATANTLTRVVRGRETSGANWTELALYSVTNDDDRAYHCLATSDLGEALSPAIILDVNDPPSITLNPLDTFAEPGATVILQVEASGAEPISFQWRKDGAPISGATARIIILRNVSAADEGSYDCRATNHLSPVTGALSEVGELRLARAPEIVTAPQQETYVDPTSTATLRCAFSGAPPMTYKWLYRSAGADDLILQQNETDEAYVESVFTIPSTVESDQGTYVLLAENRLGNVTSSAAELYINDPPVITSERVSKLVDPGANVSFTCAVTADPAVESVTWKRRPTSGSSGDVVLSGQTSLTIEIAAAQQENEGQYVCLAVNSAGSAEKVVGILDVRDPPTIVRMEPVAEGGILTVDPLQSVTLSAVATGLEPLSYNWTLNGEVAQMGTGSNFTFVPSEAGYVYVRVTNQLGFDVSTPIQIAINAPAQVDSVTISPANGRIIPGGSAELLCRGSGSTPLSFSWLKDGDLVESTVDPVGADATVNASEVPRFVVRESDDYSSLLQVLDADVATHSGSYSCRVRNSALPAGTISSPLDLEVVVAPLLRATKPEDITRLPGTNSTFKCETVAGTGPFEIRWFYTETLGVAAEEIAMWNSSLFEDAIGTYQPNASAHELILVIPNASDDDEGLYSCEVCNEGGCAQSRWANLGVSDAPRIVEQIPSGEDASIVANPGEMVTLSVEASGLEPLGFQWYKYDNSTDAMVLVEVDGDAYHLEPESCSEAGVPCKLVMDEVSNDQAGSYHCVVSNSLGMTSSVLVSLSVTVRPLLADETTWPSSLVTACPGNEFEQEVELVGTRPMLIEWYFSATFAGTTSIFTTEPVWQTTEAVFRISDPEYSNEGYYAFIATNVAGTLRSEIARLEVNEGPSAAADATGASPRHPVTLPQTFTRLYGTASKNAVSYTWELLSSPDLGTGRVQLLTPLAASTDVLGLTIPGAYVFQLTVVGSNGCYSTDTVSVTVNTAPIPVVFDATISLGNSPAELDASNSYDADAGGSIISFNWNVAALDGSVELAKDVALTGNDTAIVSLSYPAVGLYELVLTVTDNDGATSSQRVTLNVLDIKFLSPSSPFAAPFILGSCFEHLIVVDIEGTLTDGDDTTFRLAFTTSNETTTAESPTLVSSQLRSLEGASMTSAGAQVVYMWSVGHRVMAGTGYLEVVVGTNARTRTSSEMFEVILPYRFAITDEGDCDCAATPSRSQTIRCIGFGQDSSASGESCAWYETCIAEEDSCFVGELRRLGGQSIEAEADDETCVAVIYRETPTLCFDTVSGYLLSEDDCASSSLPSVDESLACSSIWFADAWSCDRATNLAWRNVTCVDSVTFASSESCDVDSRPPSGAACVGTNRILEDDEQLISNEGWFRWRLGTWGECLLVSESLGPSICPMTQRSREVFWHSCVARATLEGSLGLADDDNVTFWSDAQKHLIASQVLANVLNASLPAASSWTLLGLQVIQTQERRVLVTRDTIEDNSLEVVADVEMYASSELQWPTIDNASSWSELSASAFNIALLMDAASLIVENAIVILGQCIPLSWVPVAASDTMGAGGNDDETNATIVTVVRKVQVFWPGFLLGLFLLCASLACVGAWFRRRERRLRKEAELRRRRRQVFADPTDDDDDEFLSEKEIKPTLRPRESPEARSLGKGRPRGWLWKRSRNGFDGQQVWQQWYASKHDSELYYYDCDLGEAWSEAGGSGPIERGRLSLDRVEAVMVKGKKSAKYGGWRFDLVLRAFSSVKRADEEENGLRRDVSDDEDDDGENGSLARETVDVLDFPQVKSRDMKETAAKADARIRIEFMCESRHDAHTWAEAIAKTSGARLRIGRGGGLGSGLKPTNEERVKIDLSSVASSSIASAQSSGTSVSGVEGLMVGSFSGAVGDRVACEGWIRLEKEKRSVYGVLFPQRDELAVFGRMMPAQDGAHHYADKLHSVSLAHVVSVSEMGLSNSIELIFWDGKRFSFVASSQAKDMWRSTLRRHMKFVHGVNAEATKPPGAERPPRITEESRPESEDVAESPHTPAPKDLYAVNEPLSSLRVRRSSSVSAGRAGKTAHVSGCREEVEAATSSISVKKNPRDCTPPLRPAPTTAARTRGSKLGPALGSHTRDIENKNNSSNKNRFTTTTTNNSRGGGDRDIAHNVDVDDDEAAAALIDMQVV</sequence>
<dbReference type="PANTHER" id="PTHR10075">
    <property type="entry name" value="BASIGIN RELATED"/>
    <property type="match status" value="1"/>
</dbReference>
<dbReference type="SMART" id="SM00089">
    <property type="entry name" value="PKD"/>
    <property type="match status" value="4"/>
</dbReference>
<dbReference type="InterPro" id="IPR001849">
    <property type="entry name" value="PH_domain"/>
</dbReference>
<feature type="domain" description="Ig-like" evidence="4">
    <location>
        <begin position="1738"/>
        <end position="1846"/>
    </location>
</feature>
<dbReference type="InterPro" id="IPR007110">
    <property type="entry name" value="Ig-like_dom"/>
</dbReference>
<feature type="domain" description="Ig-like" evidence="4">
    <location>
        <begin position="1510"/>
        <end position="1616"/>
    </location>
</feature>
<dbReference type="InterPro" id="IPR003598">
    <property type="entry name" value="Ig_sub2"/>
</dbReference>
<feature type="domain" description="Ig-like" evidence="4">
    <location>
        <begin position="1627"/>
        <end position="1733"/>
    </location>
</feature>
<feature type="compositionally biased region" description="Low complexity" evidence="2">
    <location>
        <begin position="3183"/>
        <end position="3200"/>
    </location>
</feature>
<dbReference type="InterPro" id="IPR013151">
    <property type="entry name" value="Immunoglobulin_dom"/>
</dbReference>
<evidence type="ECO:0000256" key="2">
    <source>
        <dbReference type="SAM" id="MobiDB-lite"/>
    </source>
</evidence>
<dbReference type="Pfam" id="PF00047">
    <property type="entry name" value="ig"/>
    <property type="match status" value="1"/>
</dbReference>
<keyword evidence="3" id="KW-0812">Transmembrane</keyword>
<feature type="region of interest" description="Disordered" evidence="2">
    <location>
        <begin position="2819"/>
        <end position="2842"/>
    </location>
</feature>
<feature type="compositionally biased region" description="Basic and acidic residues" evidence="2">
    <location>
        <begin position="3203"/>
        <end position="3212"/>
    </location>
</feature>
<dbReference type="SUPFAM" id="SSF48726">
    <property type="entry name" value="Immunoglobulin"/>
    <property type="match status" value="12"/>
</dbReference>
<feature type="domain" description="Ig-like" evidence="4">
    <location>
        <begin position="1330"/>
        <end position="1416"/>
    </location>
</feature>
<dbReference type="EMBL" id="BEYU01000032">
    <property type="protein sequence ID" value="GBG27547.1"/>
    <property type="molecule type" value="Genomic_DNA"/>
</dbReference>
<dbReference type="Pfam" id="PF13927">
    <property type="entry name" value="Ig_3"/>
    <property type="match status" value="5"/>
</dbReference>
<dbReference type="InterPro" id="IPR013783">
    <property type="entry name" value="Ig-like_fold"/>
</dbReference>
<feature type="domain" description="Ig-like" evidence="4">
    <location>
        <begin position="876"/>
        <end position="954"/>
    </location>
</feature>
<organism evidence="5 6">
    <name type="scientific">Hondaea fermentalgiana</name>
    <dbReference type="NCBI Taxonomy" id="2315210"/>
    <lineage>
        <taxon>Eukaryota</taxon>
        <taxon>Sar</taxon>
        <taxon>Stramenopiles</taxon>
        <taxon>Bigyra</taxon>
        <taxon>Labyrinthulomycetes</taxon>
        <taxon>Thraustochytrida</taxon>
        <taxon>Thraustochytriidae</taxon>
        <taxon>Hondaea</taxon>
    </lineage>
</organism>
<dbReference type="GO" id="GO:0005886">
    <property type="term" value="C:plasma membrane"/>
    <property type="evidence" value="ECO:0007669"/>
    <property type="project" value="TreeGrafter"/>
</dbReference>
<keyword evidence="3" id="KW-0472">Membrane</keyword>
<dbReference type="SMART" id="SM00409">
    <property type="entry name" value="IG"/>
    <property type="match status" value="13"/>
</dbReference>
<reference evidence="5 6" key="1">
    <citation type="submission" date="2017-12" db="EMBL/GenBank/DDBJ databases">
        <title>Sequencing, de novo assembly and annotation of complete genome of a new Thraustochytrid species, strain FCC1311.</title>
        <authorList>
            <person name="Sedici K."/>
            <person name="Godart F."/>
            <person name="Aiese Cigliano R."/>
            <person name="Sanseverino W."/>
            <person name="Barakat M."/>
            <person name="Ortet P."/>
            <person name="Marechal E."/>
            <person name="Cagnac O."/>
            <person name="Amato A."/>
        </authorList>
    </citation>
    <scope>NUCLEOTIDE SEQUENCE [LARGE SCALE GENOMIC DNA]</scope>
</reference>
<dbReference type="GO" id="GO:0007156">
    <property type="term" value="P:homophilic cell adhesion via plasma membrane adhesion molecules"/>
    <property type="evidence" value="ECO:0007669"/>
    <property type="project" value="TreeGrafter"/>
</dbReference>
<dbReference type="Pfam" id="PF22352">
    <property type="entry name" value="K319L-like_PKD"/>
    <property type="match status" value="3"/>
</dbReference>
<evidence type="ECO:0000256" key="1">
    <source>
        <dbReference type="ARBA" id="ARBA00023319"/>
    </source>
</evidence>
<keyword evidence="6" id="KW-1185">Reference proteome</keyword>
<keyword evidence="1" id="KW-0393">Immunoglobulin domain</keyword>
<proteinExistence type="predicted"/>
<feature type="domain" description="Ig-like" evidence="4">
    <location>
        <begin position="959"/>
        <end position="1039"/>
    </location>
</feature>
<dbReference type="Proteomes" id="UP000241890">
    <property type="component" value="Unassembled WGS sequence"/>
</dbReference>
<evidence type="ECO:0000313" key="6">
    <source>
        <dbReference type="Proteomes" id="UP000241890"/>
    </source>
</evidence>
<dbReference type="SUPFAM" id="SSF49299">
    <property type="entry name" value="PKD domain"/>
    <property type="match status" value="1"/>
</dbReference>
<dbReference type="Pfam" id="PF07679">
    <property type="entry name" value="I-set"/>
    <property type="match status" value="2"/>
</dbReference>
<evidence type="ECO:0000259" key="4">
    <source>
        <dbReference type="PROSITE" id="PS50835"/>
    </source>
</evidence>
<gene>
    <name evidence="5" type="ORF">FCC1311_037702</name>
</gene>
<accession>A0A2R5G923</accession>
<dbReference type="InterPro" id="IPR035986">
    <property type="entry name" value="PKD_dom_sf"/>
</dbReference>
<name>A0A2R5G923_9STRA</name>